<organism evidence="2 3">
    <name type="scientific">Hemibagrus wyckioides</name>
    <dbReference type="NCBI Taxonomy" id="337641"/>
    <lineage>
        <taxon>Eukaryota</taxon>
        <taxon>Metazoa</taxon>
        <taxon>Chordata</taxon>
        <taxon>Craniata</taxon>
        <taxon>Vertebrata</taxon>
        <taxon>Euteleostomi</taxon>
        <taxon>Actinopterygii</taxon>
        <taxon>Neopterygii</taxon>
        <taxon>Teleostei</taxon>
        <taxon>Ostariophysi</taxon>
        <taxon>Siluriformes</taxon>
        <taxon>Bagridae</taxon>
        <taxon>Hemibagrus</taxon>
    </lineage>
</organism>
<proteinExistence type="predicted"/>
<sequence length="322" mass="36628">MDLCSILTFVRNLINGIYGCVYECFCNRELNLGYHRLSNRPRSHSIQQEDEVDFTPQKSKKGYIEYIGKTVRWSKGLRFHIMVIGNDMNCHKDILSRLSIILQEDEEISGDQSDVIIAFVPIVSRAGTNIQDALQKIPENRPVVFMALHHTFDPNYIAPESRHAIQRSNMFPESGVLAFYIMSLGDTLGAQIDFLDRLKQRLQLRQVFLEDDCDVIIAFLCVVSRAGRASKLLLKRFRGISLLSSWCSITHKGLLRSLHNDAALKLSTDYLISLGVSPKVWPEPGHTCRNACKWIILAIVAVLLITAITINAIFLVYYKKKQ</sequence>
<keyword evidence="1" id="KW-0472">Membrane</keyword>
<dbReference type="EMBL" id="JAHKSW010000027">
    <property type="protein sequence ID" value="KAG7315032.1"/>
    <property type="molecule type" value="Genomic_DNA"/>
</dbReference>
<dbReference type="Proteomes" id="UP000824219">
    <property type="component" value="Linkage Group LG27"/>
</dbReference>
<gene>
    <name evidence="2" type="ORF">KOW79_021120</name>
</gene>
<keyword evidence="1" id="KW-1133">Transmembrane helix</keyword>
<reference evidence="2 3" key="1">
    <citation type="submission" date="2021-06" db="EMBL/GenBank/DDBJ databases">
        <title>Chromosome-level genome assembly of the red-tail catfish (Hemibagrus wyckioides).</title>
        <authorList>
            <person name="Shao F."/>
        </authorList>
    </citation>
    <scope>NUCLEOTIDE SEQUENCE [LARGE SCALE GENOMIC DNA]</scope>
    <source>
        <strain evidence="2">EC202008001</strain>
        <tissue evidence="2">Blood</tissue>
    </source>
</reference>
<dbReference type="PANTHER" id="PTHR34488">
    <property type="entry name" value="SI:CH211-245H14.1-RELATED"/>
    <property type="match status" value="1"/>
</dbReference>
<evidence type="ECO:0000313" key="3">
    <source>
        <dbReference type="Proteomes" id="UP000824219"/>
    </source>
</evidence>
<feature type="transmembrane region" description="Helical" evidence="1">
    <location>
        <begin position="294"/>
        <end position="318"/>
    </location>
</feature>
<evidence type="ECO:0000313" key="2">
    <source>
        <dbReference type="EMBL" id="KAG7315032.1"/>
    </source>
</evidence>
<accession>A0A9D3N602</accession>
<dbReference type="PANTHER" id="PTHR34488:SF1">
    <property type="entry name" value="SI:CH211-245H14.1-RELATED"/>
    <property type="match status" value="1"/>
</dbReference>
<name>A0A9D3N602_9TELE</name>
<evidence type="ECO:0000256" key="1">
    <source>
        <dbReference type="SAM" id="Phobius"/>
    </source>
</evidence>
<comment type="caution">
    <text evidence="2">The sequence shown here is derived from an EMBL/GenBank/DDBJ whole genome shotgun (WGS) entry which is preliminary data.</text>
</comment>
<protein>
    <submittedName>
        <fullName evidence="2">Uncharacterized protein</fullName>
    </submittedName>
</protein>
<dbReference type="AlphaFoldDB" id="A0A9D3N602"/>
<keyword evidence="1" id="KW-0812">Transmembrane</keyword>
<keyword evidence="3" id="KW-1185">Reference proteome</keyword>
<dbReference type="OrthoDB" id="8446971at2759"/>